<proteinExistence type="predicted"/>
<name>A0A4V6D0I4_SETVI</name>
<keyword evidence="3" id="KW-1185">Reference proteome</keyword>
<dbReference type="Proteomes" id="UP000298652">
    <property type="component" value="Chromosome 9"/>
</dbReference>
<sequence length="154" mass="17030">MYCVKRFIFTRSNARAPARIIEARGWDLPRTRAPYRMKSTPTHNRNALIAMIAQCERYSKICRESSTAAATSSTSRSCRPDARRRGRHSSVRTSRVPALNAAATPSAVTGISCMTDDSIIDGSNRAAAAAAAAWDMLYADDYCPDRLATEQRRL</sequence>
<evidence type="ECO:0000313" key="2">
    <source>
        <dbReference type="EMBL" id="TKV90935.1"/>
    </source>
</evidence>
<accession>A0A4V6D0I4</accession>
<organism evidence="2 3">
    <name type="scientific">Setaria viridis</name>
    <name type="common">Green bristlegrass</name>
    <name type="synonym">Setaria italica subsp. viridis</name>
    <dbReference type="NCBI Taxonomy" id="4556"/>
    <lineage>
        <taxon>Eukaryota</taxon>
        <taxon>Viridiplantae</taxon>
        <taxon>Streptophyta</taxon>
        <taxon>Embryophyta</taxon>
        <taxon>Tracheophyta</taxon>
        <taxon>Spermatophyta</taxon>
        <taxon>Magnoliopsida</taxon>
        <taxon>Liliopsida</taxon>
        <taxon>Poales</taxon>
        <taxon>Poaceae</taxon>
        <taxon>PACMAD clade</taxon>
        <taxon>Panicoideae</taxon>
        <taxon>Panicodae</taxon>
        <taxon>Paniceae</taxon>
        <taxon>Cenchrinae</taxon>
        <taxon>Setaria</taxon>
    </lineage>
</organism>
<protein>
    <submittedName>
        <fullName evidence="2">Uncharacterized protein</fullName>
    </submittedName>
</protein>
<feature type="region of interest" description="Disordered" evidence="1">
    <location>
        <begin position="72"/>
        <end position="94"/>
    </location>
</feature>
<evidence type="ECO:0000256" key="1">
    <source>
        <dbReference type="SAM" id="MobiDB-lite"/>
    </source>
</evidence>
<gene>
    <name evidence="2" type="ORF">SEVIR_9G061250v2</name>
</gene>
<dbReference type="EMBL" id="CM016560">
    <property type="protein sequence ID" value="TKV90935.1"/>
    <property type="molecule type" value="Genomic_DNA"/>
</dbReference>
<evidence type="ECO:0000313" key="3">
    <source>
        <dbReference type="Proteomes" id="UP000298652"/>
    </source>
</evidence>
<dbReference type="AlphaFoldDB" id="A0A4V6D0I4"/>
<dbReference type="Gramene" id="TKV90935">
    <property type="protein sequence ID" value="TKV90935"/>
    <property type="gene ID" value="SEVIR_9G061250v2"/>
</dbReference>
<reference evidence="2" key="1">
    <citation type="submission" date="2019-03" db="EMBL/GenBank/DDBJ databases">
        <title>WGS assembly of Setaria viridis.</title>
        <authorList>
            <person name="Huang P."/>
            <person name="Jenkins J."/>
            <person name="Grimwood J."/>
            <person name="Barry K."/>
            <person name="Healey A."/>
            <person name="Mamidi S."/>
            <person name="Sreedasyam A."/>
            <person name="Shu S."/>
            <person name="Feldman M."/>
            <person name="Wu J."/>
            <person name="Yu Y."/>
            <person name="Chen C."/>
            <person name="Johnson J."/>
            <person name="Rokhsar D."/>
            <person name="Baxter I."/>
            <person name="Schmutz J."/>
            <person name="Brutnell T."/>
            <person name="Kellogg E."/>
        </authorList>
    </citation>
    <scope>NUCLEOTIDE SEQUENCE [LARGE SCALE GENOMIC DNA]</scope>
</reference>